<accession>G0MLS3</accession>
<proteinExistence type="predicted"/>
<sequence>MSSIIATSATPMLTAFQRIISDLKCSTNMESGLKSLVMMRFNLSMATDAGLKTLLESIPTTDDDNLEQLKNIVVSKIECMEYVDDAKKENALKTRKRAATNDSNMSEPVAKRPCLPVAPIQKRPIAPPSKQIDDDFFCRKRTAPMKTAPKPKAPLMPFQPLTTVAATARPQSTTNSLDLMKKCKEIRLAKLEKQKIVNQQKVQDNISWLETFRMQRIKEQQDRNKGIVAKVEKKNRRMH</sequence>
<evidence type="ECO:0000313" key="2">
    <source>
        <dbReference type="Proteomes" id="UP000008068"/>
    </source>
</evidence>
<dbReference type="HOGENOM" id="CLU_1157282_0_0_1"/>
<name>G0MLS3_CAEBE</name>
<organism evidence="2">
    <name type="scientific">Caenorhabditis brenneri</name>
    <name type="common">Nematode worm</name>
    <dbReference type="NCBI Taxonomy" id="135651"/>
    <lineage>
        <taxon>Eukaryota</taxon>
        <taxon>Metazoa</taxon>
        <taxon>Ecdysozoa</taxon>
        <taxon>Nematoda</taxon>
        <taxon>Chromadorea</taxon>
        <taxon>Rhabditida</taxon>
        <taxon>Rhabditina</taxon>
        <taxon>Rhabditomorpha</taxon>
        <taxon>Rhabditoidea</taxon>
        <taxon>Rhabditidae</taxon>
        <taxon>Peloderinae</taxon>
        <taxon>Caenorhabditis</taxon>
    </lineage>
</organism>
<gene>
    <name evidence="1" type="ORF">CAEBREN_06544</name>
</gene>
<dbReference type="AlphaFoldDB" id="G0MLS3"/>
<evidence type="ECO:0000313" key="1">
    <source>
        <dbReference type="EMBL" id="EGT35666.1"/>
    </source>
</evidence>
<dbReference type="InParanoid" id="G0MLS3"/>
<dbReference type="EMBL" id="GL379800">
    <property type="protein sequence ID" value="EGT35666.1"/>
    <property type="molecule type" value="Genomic_DNA"/>
</dbReference>
<protein>
    <submittedName>
        <fullName evidence="1">Uncharacterized protein</fullName>
    </submittedName>
</protein>
<reference evidence="2" key="1">
    <citation type="submission" date="2011-07" db="EMBL/GenBank/DDBJ databases">
        <authorList>
            <consortium name="Caenorhabditis brenneri Sequencing and Analysis Consortium"/>
            <person name="Wilson R.K."/>
        </authorList>
    </citation>
    <scope>NUCLEOTIDE SEQUENCE [LARGE SCALE GENOMIC DNA]</scope>
    <source>
        <strain evidence="2">PB2801</strain>
    </source>
</reference>
<keyword evidence="2" id="KW-1185">Reference proteome</keyword>
<dbReference type="Proteomes" id="UP000008068">
    <property type="component" value="Unassembled WGS sequence"/>
</dbReference>